<comment type="caution">
    <text evidence="2">The sequence shown here is derived from an EMBL/GenBank/DDBJ whole genome shotgun (WGS) entry which is preliminary data.</text>
</comment>
<sequence>MTEQTNHANHADHQDRADRADRADHPADHETVDLVAAGASLLEAARSQANGHASTLVVGGTAQRAVLMALTAGSALGEHDSPPAATFQVVTGSARLYAVDGPSWTVRTGEVVAIPSARHGVEALEDCVILLTVALA</sequence>
<organism evidence="2 3">
    <name type="scientific">Knoellia subterranea KCTC 19937</name>
    <dbReference type="NCBI Taxonomy" id="1385521"/>
    <lineage>
        <taxon>Bacteria</taxon>
        <taxon>Bacillati</taxon>
        <taxon>Actinomycetota</taxon>
        <taxon>Actinomycetes</taxon>
        <taxon>Micrococcales</taxon>
        <taxon>Intrasporangiaceae</taxon>
        <taxon>Knoellia</taxon>
    </lineage>
</organism>
<dbReference type="SUPFAM" id="SSF51182">
    <property type="entry name" value="RmlC-like cupins"/>
    <property type="match status" value="1"/>
</dbReference>
<accession>A0A0A0JQD5</accession>
<dbReference type="Gene3D" id="2.60.120.10">
    <property type="entry name" value="Jelly Rolls"/>
    <property type="match status" value="1"/>
</dbReference>
<dbReference type="InterPro" id="IPR014710">
    <property type="entry name" value="RmlC-like_jellyroll"/>
</dbReference>
<dbReference type="PANTHER" id="PTHR37694:SF1">
    <property type="entry name" value="SLR8022 PROTEIN"/>
    <property type="match status" value="1"/>
</dbReference>
<keyword evidence="3" id="KW-1185">Reference proteome</keyword>
<feature type="compositionally biased region" description="Basic and acidic residues" evidence="1">
    <location>
        <begin position="9"/>
        <end position="25"/>
    </location>
</feature>
<dbReference type="InterPro" id="IPR011051">
    <property type="entry name" value="RmlC_Cupin_sf"/>
</dbReference>
<gene>
    <name evidence="2" type="ORF">N803_12160</name>
</gene>
<reference evidence="2 3" key="1">
    <citation type="submission" date="2013-08" db="EMBL/GenBank/DDBJ databases">
        <title>The genome sequence of Knoellia subterranea.</title>
        <authorList>
            <person name="Zhu W."/>
            <person name="Wang G."/>
        </authorList>
    </citation>
    <scope>NUCLEOTIDE SEQUENCE [LARGE SCALE GENOMIC DNA]</scope>
    <source>
        <strain evidence="2 3">KCTC 19937</strain>
    </source>
</reference>
<dbReference type="STRING" id="1385521.N803_12160"/>
<feature type="region of interest" description="Disordered" evidence="1">
    <location>
        <begin position="1"/>
        <end position="25"/>
    </location>
</feature>
<evidence type="ECO:0000256" key="1">
    <source>
        <dbReference type="SAM" id="MobiDB-lite"/>
    </source>
</evidence>
<evidence type="ECO:0008006" key="4">
    <source>
        <dbReference type="Google" id="ProtNLM"/>
    </source>
</evidence>
<dbReference type="eggNOG" id="COG1917">
    <property type="taxonomic scope" value="Bacteria"/>
</dbReference>
<dbReference type="PANTHER" id="PTHR37694">
    <property type="entry name" value="SLR8022 PROTEIN"/>
    <property type="match status" value="1"/>
</dbReference>
<protein>
    <recommendedName>
        <fullName evidence="4">Cupin</fullName>
    </recommendedName>
</protein>
<evidence type="ECO:0000313" key="2">
    <source>
        <dbReference type="EMBL" id="KGN37806.1"/>
    </source>
</evidence>
<evidence type="ECO:0000313" key="3">
    <source>
        <dbReference type="Proteomes" id="UP000030011"/>
    </source>
</evidence>
<dbReference type="EMBL" id="AVPK01000004">
    <property type="protein sequence ID" value="KGN37806.1"/>
    <property type="molecule type" value="Genomic_DNA"/>
</dbReference>
<dbReference type="RefSeq" id="WP_211253483.1">
    <property type="nucleotide sequence ID" value="NZ_AVPK01000004.1"/>
</dbReference>
<name>A0A0A0JQD5_9MICO</name>
<dbReference type="Proteomes" id="UP000030011">
    <property type="component" value="Unassembled WGS sequence"/>
</dbReference>
<dbReference type="AlphaFoldDB" id="A0A0A0JQD5"/>
<proteinExistence type="predicted"/>